<dbReference type="AlphaFoldDB" id="A0AA35S4I4"/>
<evidence type="ECO:0000256" key="3">
    <source>
        <dbReference type="ARBA" id="ARBA00022829"/>
    </source>
</evidence>
<dbReference type="GO" id="GO:0007059">
    <property type="term" value="P:chromosome segregation"/>
    <property type="evidence" value="ECO:0007669"/>
    <property type="project" value="UniProtKB-KW"/>
</dbReference>
<dbReference type="CDD" id="cd04301">
    <property type="entry name" value="NAT_SF"/>
    <property type="match status" value="1"/>
</dbReference>
<sequence length="242" mass="27356">MAQNPPLSPNLVYRRLTATDEAQVRELCAECFPITYPDRWYSYITSDQVFSLSAWTEGCNRPPGNGSGLVGMLVAELQGLEQLEGEGVLALERSETNTTAMYVISLGITERYRRCGIGHYLMTSLLDHVTSTLSNCWAVYLHVVSSNTPAIEFYRRFGFSSLTCIPGYYTISQRPQDGLLFIRYVNQGEPFSHSLSAYTRRYVTESSSCRLVAGLCQALRHWLTQYTFRNNTDSKNRLLCPP</sequence>
<dbReference type="InterPro" id="IPR000182">
    <property type="entry name" value="GNAT_dom"/>
</dbReference>
<comment type="caution">
    <text evidence="12">The sequence shown here is derived from an EMBL/GenBank/DDBJ whole genome shotgun (WGS) entry which is preliminary data.</text>
</comment>
<dbReference type="EC" id="2.3.1.48" evidence="1"/>
<evidence type="ECO:0000256" key="6">
    <source>
        <dbReference type="ARBA" id="ARBA00025774"/>
    </source>
</evidence>
<dbReference type="PANTHER" id="PTHR14744:SF15">
    <property type="entry name" value="N-ALPHA-ACETYLTRANSFERASE 60"/>
    <property type="match status" value="1"/>
</dbReference>
<evidence type="ECO:0000259" key="11">
    <source>
        <dbReference type="PROSITE" id="PS51186"/>
    </source>
</evidence>
<evidence type="ECO:0000256" key="9">
    <source>
        <dbReference type="ARBA" id="ARBA00048017"/>
    </source>
</evidence>
<evidence type="ECO:0000313" key="12">
    <source>
        <dbReference type="EMBL" id="CAI8021771.1"/>
    </source>
</evidence>
<dbReference type="EC" id="2.3.1.259" evidence="7"/>
<dbReference type="GO" id="GO:0000139">
    <property type="term" value="C:Golgi membrane"/>
    <property type="evidence" value="ECO:0007669"/>
    <property type="project" value="TreeGrafter"/>
</dbReference>
<feature type="domain" description="N-acetyltransferase" evidence="11">
    <location>
        <begin position="11"/>
        <end position="186"/>
    </location>
</feature>
<evidence type="ECO:0000256" key="4">
    <source>
        <dbReference type="ARBA" id="ARBA00022853"/>
    </source>
</evidence>
<dbReference type="GO" id="GO:0004402">
    <property type="term" value="F:histone acetyltransferase activity"/>
    <property type="evidence" value="ECO:0007669"/>
    <property type="project" value="TreeGrafter"/>
</dbReference>
<keyword evidence="13" id="KW-1185">Reference proteome</keyword>
<name>A0AA35S4I4_GEOBA</name>
<keyword evidence="4" id="KW-0156">Chromatin regulator</keyword>
<protein>
    <recommendedName>
        <fullName evidence="8">N-alpha-acetyltransferase 60</fullName>
        <ecNumber evidence="7">2.3.1.259</ecNumber>
        <ecNumber evidence="1">2.3.1.48</ecNumber>
    </recommendedName>
</protein>
<comment type="catalytic activity">
    <reaction evidence="10">
        <text>N-terminal L-methionyl-[transmembrane protein] + acetyl-CoA = N-terminal N(alpha)-acetyl-L-methionyl-[transmembrane protein] + CoA + H(+)</text>
        <dbReference type="Rhea" id="RHEA:50604"/>
        <dbReference type="Rhea" id="RHEA-COMP:12745"/>
        <dbReference type="Rhea" id="RHEA-COMP:12746"/>
        <dbReference type="ChEBI" id="CHEBI:15378"/>
        <dbReference type="ChEBI" id="CHEBI:57287"/>
        <dbReference type="ChEBI" id="CHEBI:57288"/>
        <dbReference type="ChEBI" id="CHEBI:64731"/>
        <dbReference type="ChEBI" id="CHEBI:133414"/>
        <dbReference type="EC" id="2.3.1.259"/>
    </reaction>
</comment>
<comment type="similarity">
    <text evidence="6">Belongs to the acetyltransferase family. NAA60 subfamily.</text>
</comment>
<dbReference type="PANTHER" id="PTHR14744">
    <property type="entry name" value="N-ALPHA-ACETYLTRANSFERASE 60"/>
    <property type="match status" value="1"/>
</dbReference>
<keyword evidence="3" id="KW-0159">Chromosome partition</keyword>
<evidence type="ECO:0000256" key="5">
    <source>
        <dbReference type="ARBA" id="ARBA00023315"/>
    </source>
</evidence>
<keyword evidence="2" id="KW-0808">Transferase</keyword>
<dbReference type="GO" id="GO:0120518">
    <property type="term" value="F:protein N-terminal-methionine acetyltransferase activity"/>
    <property type="evidence" value="ECO:0007669"/>
    <property type="project" value="UniProtKB-EC"/>
</dbReference>
<dbReference type="SUPFAM" id="SSF55729">
    <property type="entry name" value="Acyl-CoA N-acyltransferases (Nat)"/>
    <property type="match status" value="1"/>
</dbReference>
<dbReference type="InterPro" id="IPR045141">
    <property type="entry name" value="NAA60-like"/>
</dbReference>
<evidence type="ECO:0000256" key="10">
    <source>
        <dbReference type="ARBA" id="ARBA00048848"/>
    </source>
</evidence>
<gene>
    <name evidence="12" type="ORF">GBAR_LOCUS12860</name>
</gene>
<reference evidence="12" key="1">
    <citation type="submission" date="2023-03" db="EMBL/GenBank/DDBJ databases">
        <authorList>
            <person name="Steffen K."/>
            <person name="Cardenas P."/>
        </authorList>
    </citation>
    <scope>NUCLEOTIDE SEQUENCE</scope>
</reference>
<organism evidence="12 13">
    <name type="scientific">Geodia barretti</name>
    <name type="common">Barrett's horny sponge</name>
    <dbReference type="NCBI Taxonomy" id="519541"/>
    <lineage>
        <taxon>Eukaryota</taxon>
        <taxon>Metazoa</taxon>
        <taxon>Porifera</taxon>
        <taxon>Demospongiae</taxon>
        <taxon>Heteroscleromorpha</taxon>
        <taxon>Tetractinellida</taxon>
        <taxon>Astrophorina</taxon>
        <taxon>Geodiidae</taxon>
        <taxon>Geodia</taxon>
    </lineage>
</organism>
<evidence type="ECO:0000256" key="1">
    <source>
        <dbReference type="ARBA" id="ARBA00013184"/>
    </source>
</evidence>
<dbReference type="PROSITE" id="PS51186">
    <property type="entry name" value="GNAT"/>
    <property type="match status" value="1"/>
</dbReference>
<keyword evidence="5" id="KW-0012">Acyltransferase</keyword>
<evidence type="ECO:0000256" key="8">
    <source>
        <dbReference type="ARBA" id="ARBA00026144"/>
    </source>
</evidence>
<evidence type="ECO:0000313" key="13">
    <source>
        <dbReference type="Proteomes" id="UP001174909"/>
    </source>
</evidence>
<evidence type="ECO:0000256" key="2">
    <source>
        <dbReference type="ARBA" id="ARBA00022679"/>
    </source>
</evidence>
<dbReference type="InterPro" id="IPR016181">
    <property type="entry name" value="Acyl_CoA_acyltransferase"/>
</dbReference>
<accession>A0AA35S4I4</accession>
<proteinExistence type="inferred from homology"/>
<dbReference type="EMBL" id="CASHTH010001914">
    <property type="protein sequence ID" value="CAI8021771.1"/>
    <property type="molecule type" value="Genomic_DNA"/>
</dbReference>
<comment type="catalytic activity">
    <reaction evidence="9">
        <text>L-lysyl-[protein] + acetyl-CoA = N(6)-acetyl-L-lysyl-[protein] + CoA + H(+)</text>
        <dbReference type="Rhea" id="RHEA:45948"/>
        <dbReference type="Rhea" id="RHEA-COMP:9752"/>
        <dbReference type="Rhea" id="RHEA-COMP:10731"/>
        <dbReference type="ChEBI" id="CHEBI:15378"/>
        <dbReference type="ChEBI" id="CHEBI:29969"/>
        <dbReference type="ChEBI" id="CHEBI:57287"/>
        <dbReference type="ChEBI" id="CHEBI:57288"/>
        <dbReference type="ChEBI" id="CHEBI:61930"/>
        <dbReference type="EC" id="2.3.1.48"/>
    </reaction>
</comment>
<evidence type="ECO:0000256" key="7">
    <source>
        <dbReference type="ARBA" id="ARBA00026111"/>
    </source>
</evidence>
<dbReference type="Pfam" id="PF00583">
    <property type="entry name" value="Acetyltransf_1"/>
    <property type="match status" value="1"/>
</dbReference>
<dbReference type="Proteomes" id="UP001174909">
    <property type="component" value="Unassembled WGS sequence"/>
</dbReference>
<dbReference type="Gene3D" id="3.40.630.30">
    <property type="match status" value="1"/>
</dbReference>